<dbReference type="Proteomes" id="UP000813824">
    <property type="component" value="Unassembled WGS sequence"/>
</dbReference>
<name>A0A8K0UI78_9AGAR</name>
<comment type="caution">
    <text evidence="2">The sequence shown here is derived from an EMBL/GenBank/DDBJ whole genome shotgun (WGS) entry which is preliminary data.</text>
</comment>
<feature type="compositionally biased region" description="Basic and acidic residues" evidence="1">
    <location>
        <begin position="28"/>
        <end position="37"/>
    </location>
</feature>
<keyword evidence="3" id="KW-1185">Reference proteome</keyword>
<reference evidence="2" key="1">
    <citation type="journal article" date="2021" name="New Phytol.">
        <title>Evolutionary innovations through gain and loss of genes in the ectomycorrhizal Boletales.</title>
        <authorList>
            <person name="Wu G."/>
            <person name="Miyauchi S."/>
            <person name="Morin E."/>
            <person name="Kuo A."/>
            <person name="Drula E."/>
            <person name="Varga T."/>
            <person name="Kohler A."/>
            <person name="Feng B."/>
            <person name="Cao Y."/>
            <person name="Lipzen A."/>
            <person name="Daum C."/>
            <person name="Hundley H."/>
            <person name="Pangilinan J."/>
            <person name="Johnson J."/>
            <person name="Barry K."/>
            <person name="LaButti K."/>
            <person name="Ng V."/>
            <person name="Ahrendt S."/>
            <person name="Min B."/>
            <person name="Choi I.G."/>
            <person name="Park H."/>
            <person name="Plett J.M."/>
            <person name="Magnuson J."/>
            <person name="Spatafora J.W."/>
            <person name="Nagy L.G."/>
            <person name="Henrissat B."/>
            <person name="Grigoriev I.V."/>
            <person name="Yang Z.L."/>
            <person name="Xu J."/>
            <person name="Martin F.M."/>
        </authorList>
    </citation>
    <scope>NUCLEOTIDE SEQUENCE</scope>
    <source>
        <strain evidence="2">KKN 215</strain>
    </source>
</reference>
<feature type="region of interest" description="Disordered" evidence="1">
    <location>
        <begin position="1"/>
        <end position="37"/>
    </location>
</feature>
<evidence type="ECO:0000256" key="1">
    <source>
        <dbReference type="SAM" id="MobiDB-lite"/>
    </source>
</evidence>
<dbReference type="Gene3D" id="1.10.510.10">
    <property type="entry name" value="Transferase(Phosphotransferase) domain 1"/>
    <property type="match status" value="1"/>
</dbReference>
<protein>
    <recommendedName>
        <fullName evidence="4">Protein kinase domain-containing protein</fullName>
    </recommendedName>
</protein>
<dbReference type="SUPFAM" id="SSF56112">
    <property type="entry name" value="Protein kinase-like (PK-like)"/>
    <property type="match status" value="1"/>
</dbReference>
<dbReference type="OrthoDB" id="4062651at2759"/>
<organism evidence="2 3">
    <name type="scientific">Cristinia sonorae</name>
    <dbReference type="NCBI Taxonomy" id="1940300"/>
    <lineage>
        <taxon>Eukaryota</taxon>
        <taxon>Fungi</taxon>
        <taxon>Dikarya</taxon>
        <taxon>Basidiomycota</taxon>
        <taxon>Agaricomycotina</taxon>
        <taxon>Agaricomycetes</taxon>
        <taxon>Agaricomycetidae</taxon>
        <taxon>Agaricales</taxon>
        <taxon>Pleurotineae</taxon>
        <taxon>Stephanosporaceae</taxon>
        <taxon>Cristinia</taxon>
    </lineage>
</organism>
<accession>A0A8K0UI78</accession>
<dbReference type="EMBL" id="JAEVFJ010000035">
    <property type="protein sequence ID" value="KAH8091676.1"/>
    <property type="molecule type" value="Genomic_DNA"/>
</dbReference>
<proteinExistence type="predicted"/>
<dbReference type="InterPro" id="IPR009330">
    <property type="entry name" value="LipoPS_heptP_kinase"/>
</dbReference>
<dbReference type="AlphaFoldDB" id="A0A8K0UI78"/>
<sequence>MSQSKDSATPQASSSTKQGRTTRNSQRAQEEPDNRAKENAKVYSINWLFFDPEHNPELSVYSVDVSGEQYGRTLQILRNILKGELEEEFGFRARYVKYYTPNSPISIYDIYCNKSFLGQELESFATPRPPAGSIQKLLGNPDELDSSNVHIIVTAVEEDSVGPVKEKRTVRKAVDRHTKLQNMRGQIGAPSAAAKSAQLSKFQGDTWTVIYNGFYPSGHWIPVAPPIEAFHPVFASFVRNATSTEDILLDAAFVKSVSKTMEQAAKIIPAEKKGNDELRSLLSAVFLRSFQPFQTSELRSADGNVTIEIGGSKLAILVMERKRMWGEGGCDPMKQAEYSALNLWAEDAMKPFVNMSCCPTLIVATAGAWLTVLGWVITADVEVVAQPLIDIMWLGEATPYEDTHVYNVARVFAALRKSLHDLEAYYRGLALEPTPNTQSPASFPHPTTFTAADGSEVQFRYLQRLEDDAASVTFLAETVKSGASENVSRIVVKFVDRYGADAHRLLARANLAPALLYFGALDGKTMTTEQDVVKFGLYVGPIRMVVMEFVDGSTVADDAKRPDNAKEKLTNALRVLHAEDYVFGDLRAPNVMFTKDGELRLIDFNWAGKDGVATYPRRLSTTIRWAAGVEEFGPMRKEHDLEMLERMFPL</sequence>
<evidence type="ECO:0008006" key="4">
    <source>
        <dbReference type="Google" id="ProtNLM"/>
    </source>
</evidence>
<evidence type="ECO:0000313" key="2">
    <source>
        <dbReference type="EMBL" id="KAH8091676.1"/>
    </source>
</evidence>
<dbReference type="InterPro" id="IPR011009">
    <property type="entry name" value="Kinase-like_dom_sf"/>
</dbReference>
<feature type="compositionally biased region" description="Polar residues" evidence="1">
    <location>
        <begin position="1"/>
        <end position="27"/>
    </location>
</feature>
<dbReference type="Pfam" id="PF06176">
    <property type="entry name" value="WaaY"/>
    <property type="match status" value="1"/>
</dbReference>
<gene>
    <name evidence="2" type="ORF">BXZ70DRAFT_952827</name>
</gene>
<evidence type="ECO:0000313" key="3">
    <source>
        <dbReference type="Proteomes" id="UP000813824"/>
    </source>
</evidence>